<dbReference type="Pfam" id="PF08885">
    <property type="entry name" value="GSCFA"/>
    <property type="match status" value="1"/>
</dbReference>
<dbReference type="AlphaFoldDB" id="A0AAE2VX52"/>
<name>A0AAE2VX52_9RHOB</name>
<sequence length="369" mass="40932">MAKKPASATPVSPYQGLEDRAFWRAGVVEAGSYPPPDIYRPKYTIDKQLPIFTAGSCFAQHVGRTLAQAGYNVLDTEPLPAFVPADLAQKHGYRLYSARFGNIYTVRQFLQLLQEAFGKFHPADPIWEKDGMFFDAMRPGVTPGGLATAEYVREAREHHLRAIQEAVASTGMVVFTLGLTETWQHTPSGTIYPTAPGTIAGEIDPEVHSFVNFRAAEIRKDFLMVRKIFQAANPSVKFLLTVSPVPLTATASGAHVLPATTYSKSVLRTVAGELAEDFDDIDYFPSFEIVSSHPSAGKFFERNMRSVKPYGVRQVMKAFLTAHSGEAKKTPKEIRQLRRAARRQQAESETAATQDDLICEEELLDAFRK</sequence>
<dbReference type="RefSeq" id="WP_203241718.1">
    <property type="nucleotide sequence ID" value="NZ_JAFBRH010000001.1"/>
</dbReference>
<evidence type="ECO:0000256" key="1">
    <source>
        <dbReference type="SAM" id="MobiDB-lite"/>
    </source>
</evidence>
<comment type="caution">
    <text evidence="3">The sequence shown here is derived from an EMBL/GenBank/DDBJ whole genome shotgun (WGS) entry which is preliminary data.</text>
</comment>
<evidence type="ECO:0000259" key="2">
    <source>
        <dbReference type="Pfam" id="PF08885"/>
    </source>
</evidence>
<dbReference type="Proteomes" id="UP000732193">
    <property type="component" value="Unassembled WGS sequence"/>
</dbReference>
<dbReference type="EMBL" id="JAFBRM010000001">
    <property type="protein sequence ID" value="MBM1713351.1"/>
    <property type="molecule type" value="Genomic_DNA"/>
</dbReference>
<evidence type="ECO:0000313" key="4">
    <source>
        <dbReference type="Proteomes" id="UP000732193"/>
    </source>
</evidence>
<proteinExistence type="predicted"/>
<protein>
    <submittedName>
        <fullName evidence="3">GSCFA domain-containing protein</fullName>
    </submittedName>
</protein>
<organism evidence="3 4">
    <name type="scientific">Sulfitobacter geojensis</name>
    <dbReference type="NCBI Taxonomy" id="1342299"/>
    <lineage>
        <taxon>Bacteria</taxon>
        <taxon>Pseudomonadati</taxon>
        <taxon>Pseudomonadota</taxon>
        <taxon>Alphaproteobacteria</taxon>
        <taxon>Rhodobacterales</taxon>
        <taxon>Roseobacteraceae</taxon>
        <taxon>Sulfitobacter</taxon>
    </lineage>
</organism>
<gene>
    <name evidence="3" type="ORF">JQV55_07260</name>
</gene>
<accession>A0AAE2VX52</accession>
<dbReference type="InterPro" id="IPR014982">
    <property type="entry name" value="GSCFA"/>
</dbReference>
<evidence type="ECO:0000313" key="3">
    <source>
        <dbReference type="EMBL" id="MBM1713351.1"/>
    </source>
</evidence>
<feature type="region of interest" description="Disordered" evidence="1">
    <location>
        <begin position="330"/>
        <end position="353"/>
    </location>
</feature>
<feature type="domain" description="GSCFA" evidence="2">
    <location>
        <begin position="51"/>
        <end position="319"/>
    </location>
</feature>
<reference evidence="3 4" key="1">
    <citation type="submission" date="2021-01" db="EMBL/GenBank/DDBJ databases">
        <title>Diatom-associated Roseobacters Show Island Model of Population Structure.</title>
        <authorList>
            <person name="Qu L."/>
            <person name="Feng X."/>
            <person name="Chen Y."/>
            <person name="Li L."/>
            <person name="Wang X."/>
            <person name="Hu Z."/>
            <person name="Wang H."/>
            <person name="Luo H."/>
        </authorList>
    </citation>
    <scope>NUCLEOTIDE SEQUENCE [LARGE SCALE GENOMIC DNA]</scope>
    <source>
        <strain evidence="3 4">TR60-84</strain>
    </source>
</reference>
<keyword evidence="4" id="KW-1185">Reference proteome</keyword>